<dbReference type="GO" id="GO:0016102">
    <property type="term" value="P:diterpenoid biosynthetic process"/>
    <property type="evidence" value="ECO:0007669"/>
    <property type="project" value="TreeGrafter"/>
</dbReference>
<evidence type="ECO:0000259" key="4">
    <source>
        <dbReference type="Pfam" id="PF03936"/>
    </source>
</evidence>
<evidence type="ECO:0000313" key="5">
    <source>
        <dbReference type="EMBL" id="CAL0309385.1"/>
    </source>
</evidence>
<keyword evidence="6" id="KW-1185">Reference proteome</keyword>
<accession>A0AAV1WJ38</accession>
<sequence length="589" mass="67387">MESPLSSIQTRLENIKGKLFPSNFDIYMFVNPSAYDTAWLAIIPDSKYPSQPMFKNYLDWLLNNQSLEGFWGESDTFGNPTIQALPATIVSMVALKRWKCEASMIEKGMNFIYANAEKLLNEVKESCPLWEEAVGNLHYYPPLLSYLEALPPCYASEEDISKNLSRDGSLFQSPSASAKAFMATGNEECLTYLQSLAQKFPNGVPQAYPMDEDHIKLCIVNQLQKLGLGEIFVGEIEVLLAQVYRISYHYNNELLQLAIQNFEFKQSIFKKELEELKRWTEEWGISKMGFGREKTTYCYFAIAASTTFIPHDSYIRMLVAKSGIIVTVADDFFDMIGSSTELEALTFAWYETFLAWLIEAKWSRNGHTPSMDCYMKTSMTSIATHNLVLPASCFLKPILPKEKLRPIQYESLTKLLMILSRLSNDILSYQKEKEDGKLNSVFLNMLESPELDIEDSIACIRETIVEKRKEFFEHVLIDDGLSDLSKPTKLLHLSCFKVFQMFYNSKNSFDSDKDLVEDINRAIYLPVSRTIKPLSLHPMVKKKYNHQKFSSVYRSNNKVNFTTHQVSPLALSNGYGKVFMPMKIGLGFV</sequence>
<evidence type="ECO:0000256" key="1">
    <source>
        <dbReference type="ARBA" id="ARBA00001946"/>
    </source>
</evidence>
<dbReference type="PANTHER" id="PTHR31739:SF25">
    <property type="entry name" value="(E,E)-GERANYLLINALOOL SYNTHASE"/>
    <property type="match status" value="1"/>
</dbReference>
<protein>
    <recommendedName>
        <fullName evidence="4">Terpene synthase metal-binding domain-containing protein</fullName>
    </recommendedName>
</protein>
<keyword evidence="2" id="KW-0479">Metal-binding</keyword>
<dbReference type="Pfam" id="PF19086">
    <property type="entry name" value="Terpene_syn_C_2"/>
    <property type="match status" value="1"/>
</dbReference>
<organism evidence="5 6">
    <name type="scientific">Lupinus luteus</name>
    <name type="common">European yellow lupine</name>
    <dbReference type="NCBI Taxonomy" id="3873"/>
    <lineage>
        <taxon>Eukaryota</taxon>
        <taxon>Viridiplantae</taxon>
        <taxon>Streptophyta</taxon>
        <taxon>Embryophyta</taxon>
        <taxon>Tracheophyta</taxon>
        <taxon>Spermatophyta</taxon>
        <taxon>Magnoliopsida</taxon>
        <taxon>eudicotyledons</taxon>
        <taxon>Gunneridae</taxon>
        <taxon>Pentapetalae</taxon>
        <taxon>rosids</taxon>
        <taxon>fabids</taxon>
        <taxon>Fabales</taxon>
        <taxon>Fabaceae</taxon>
        <taxon>Papilionoideae</taxon>
        <taxon>50 kb inversion clade</taxon>
        <taxon>genistoids sensu lato</taxon>
        <taxon>core genistoids</taxon>
        <taxon>Genisteae</taxon>
        <taxon>Lupinus</taxon>
    </lineage>
</organism>
<dbReference type="InterPro" id="IPR008949">
    <property type="entry name" value="Isoprenoid_synthase_dom_sf"/>
</dbReference>
<gene>
    <name evidence="5" type="ORF">LLUT_LOCUS10445</name>
</gene>
<reference evidence="5 6" key="1">
    <citation type="submission" date="2024-03" db="EMBL/GenBank/DDBJ databases">
        <authorList>
            <person name="Martinez-Hernandez J."/>
        </authorList>
    </citation>
    <scope>NUCLEOTIDE SEQUENCE [LARGE SCALE GENOMIC DNA]</scope>
</reference>
<comment type="cofactor">
    <cofactor evidence="1">
        <name>Mg(2+)</name>
        <dbReference type="ChEBI" id="CHEBI:18420"/>
    </cofactor>
</comment>
<keyword evidence="3" id="KW-0460">Magnesium</keyword>
<evidence type="ECO:0000313" key="6">
    <source>
        <dbReference type="Proteomes" id="UP001497480"/>
    </source>
</evidence>
<dbReference type="Gene3D" id="1.10.600.10">
    <property type="entry name" value="Farnesyl Diphosphate Synthase"/>
    <property type="match status" value="2"/>
</dbReference>
<dbReference type="InterPro" id="IPR050148">
    <property type="entry name" value="Terpene_synthase-like"/>
</dbReference>
<dbReference type="AlphaFoldDB" id="A0AAV1WJ38"/>
<dbReference type="InterPro" id="IPR005630">
    <property type="entry name" value="Terpene_synthase_metal-bd"/>
</dbReference>
<dbReference type="Pfam" id="PF03936">
    <property type="entry name" value="Terpene_synth_C"/>
    <property type="match status" value="1"/>
</dbReference>
<proteinExistence type="predicted"/>
<dbReference type="GO" id="GO:0000287">
    <property type="term" value="F:magnesium ion binding"/>
    <property type="evidence" value="ECO:0007669"/>
    <property type="project" value="InterPro"/>
</dbReference>
<comment type="caution">
    <text evidence="5">The sequence shown here is derived from an EMBL/GenBank/DDBJ whole genome shotgun (WGS) entry which is preliminary data.</text>
</comment>
<name>A0AAV1WJ38_LUPLU</name>
<dbReference type="Proteomes" id="UP001497480">
    <property type="component" value="Unassembled WGS sequence"/>
</dbReference>
<dbReference type="Gene3D" id="1.50.10.160">
    <property type="match status" value="2"/>
</dbReference>
<feature type="domain" description="Terpene synthase metal-binding" evidence="4">
    <location>
        <begin position="282"/>
        <end position="346"/>
    </location>
</feature>
<dbReference type="EMBL" id="CAXHTB010000007">
    <property type="protein sequence ID" value="CAL0309385.1"/>
    <property type="molecule type" value="Genomic_DNA"/>
</dbReference>
<evidence type="ECO:0000256" key="2">
    <source>
        <dbReference type="ARBA" id="ARBA00022723"/>
    </source>
</evidence>
<dbReference type="GO" id="GO:0010333">
    <property type="term" value="F:terpene synthase activity"/>
    <property type="evidence" value="ECO:0007669"/>
    <property type="project" value="InterPro"/>
</dbReference>
<dbReference type="SUPFAM" id="SSF48576">
    <property type="entry name" value="Terpenoid synthases"/>
    <property type="match status" value="1"/>
</dbReference>
<dbReference type="PANTHER" id="PTHR31739">
    <property type="entry name" value="ENT-COPALYL DIPHOSPHATE SYNTHASE, CHLOROPLASTIC"/>
    <property type="match status" value="1"/>
</dbReference>
<dbReference type="SUPFAM" id="SSF48239">
    <property type="entry name" value="Terpenoid cyclases/Protein prenyltransferases"/>
    <property type="match status" value="2"/>
</dbReference>
<dbReference type="InterPro" id="IPR008930">
    <property type="entry name" value="Terpenoid_cyclase/PrenylTrfase"/>
</dbReference>
<evidence type="ECO:0000256" key="3">
    <source>
        <dbReference type="ARBA" id="ARBA00022842"/>
    </source>
</evidence>